<sequence length="77" mass="9088">MPIKKWTLQYLVAFPLLATTFSSVQYFKGQSFSYSLEFGVTWAFISISIFAARRIYNFKKRIHCEICNDIQNHKTIE</sequence>
<reference evidence="3" key="1">
    <citation type="journal article" date="2012" name="Sci. Rep.">
        <title>Genomes of surface isolates of Alteromonas macleodii: the life of a widespread marine opportunistic copiotroph.</title>
        <authorList>
            <person name="Lopez-Perez M."/>
            <person name="Gonzaga A."/>
            <person name="Martin-Cuadrado A.B."/>
            <person name="Onyshchenko O."/>
            <person name="Ghavidel A."/>
            <person name="Ghai R."/>
            <person name="Rodriguez-Valera F."/>
        </authorList>
    </citation>
    <scope>NUCLEOTIDE SEQUENCE [LARGE SCALE GENOMIC DNA]</scope>
    <source>
        <strain evidence="3">English Channel 673</strain>
    </source>
</reference>
<accession>A0AB32ZYZ9</accession>
<dbReference type="KEGG" id="amg:AMEC673_10755"/>
<keyword evidence="1" id="KW-1133">Transmembrane helix</keyword>
<name>A0AB32ZYZ9_ALTME</name>
<keyword evidence="1" id="KW-0812">Transmembrane</keyword>
<keyword evidence="1" id="KW-0472">Membrane</keyword>
<feature type="transmembrane region" description="Helical" evidence="1">
    <location>
        <begin position="32"/>
        <end position="52"/>
    </location>
</feature>
<evidence type="ECO:0000256" key="1">
    <source>
        <dbReference type="SAM" id="Phobius"/>
    </source>
</evidence>
<gene>
    <name evidence="2" type="ordered locus">AMEC673_10755</name>
</gene>
<evidence type="ECO:0000313" key="2">
    <source>
        <dbReference type="EMBL" id="AFT74843.1"/>
    </source>
</evidence>
<dbReference type="EMBL" id="CP003844">
    <property type="protein sequence ID" value="AFT74843.1"/>
    <property type="molecule type" value="Genomic_DNA"/>
</dbReference>
<evidence type="ECO:0000313" key="3">
    <source>
        <dbReference type="Proteomes" id="UP000006296"/>
    </source>
</evidence>
<organism evidence="2 3">
    <name type="scientific">Alteromonas macleodii (strain English Channel 673)</name>
    <dbReference type="NCBI Taxonomy" id="1004788"/>
    <lineage>
        <taxon>Bacteria</taxon>
        <taxon>Pseudomonadati</taxon>
        <taxon>Pseudomonadota</taxon>
        <taxon>Gammaproteobacteria</taxon>
        <taxon>Alteromonadales</taxon>
        <taxon>Alteromonadaceae</taxon>
        <taxon>Alteromonas/Salinimonas group</taxon>
        <taxon>Alteromonas</taxon>
    </lineage>
</organism>
<protein>
    <submittedName>
        <fullName evidence="2">Uncharacterized protein</fullName>
    </submittedName>
</protein>
<dbReference type="AlphaFoldDB" id="A0AB32ZYZ9"/>
<proteinExistence type="predicted"/>
<dbReference type="Proteomes" id="UP000006296">
    <property type="component" value="Chromosome"/>
</dbReference>